<keyword evidence="12" id="KW-0779">Telomere</keyword>
<evidence type="ECO:0000259" key="18">
    <source>
        <dbReference type="PROSITE" id="PS51194"/>
    </source>
</evidence>
<feature type="region of interest" description="Disordered" evidence="16">
    <location>
        <begin position="837"/>
        <end position="1063"/>
    </location>
</feature>
<evidence type="ECO:0000256" key="16">
    <source>
        <dbReference type="SAM" id="MobiDB-lite"/>
    </source>
</evidence>
<dbReference type="GO" id="GO:0005634">
    <property type="term" value="C:nucleus"/>
    <property type="evidence" value="ECO:0007669"/>
    <property type="project" value="UniProtKB-SubCell"/>
</dbReference>
<dbReference type="InterPro" id="IPR001650">
    <property type="entry name" value="Helicase_C-like"/>
</dbReference>
<dbReference type="CDD" id="cd18793">
    <property type="entry name" value="SF2_C_SNF"/>
    <property type="match status" value="1"/>
</dbReference>
<dbReference type="GO" id="GO:0008270">
    <property type="term" value="F:zinc ion binding"/>
    <property type="evidence" value="ECO:0007669"/>
    <property type="project" value="UniProtKB-KW"/>
</dbReference>
<feature type="compositionally biased region" description="Basic and acidic residues" evidence="16">
    <location>
        <begin position="941"/>
        <end position="951"/>
    </location>
</feature>
<dbReference type="Gene3D" id="3.40.50.300">
    <property type="entry name" value="P-loop containing nucleotide triphosphate hydrolases"/>
    <property type="match status" value="1"/>
</dbReference>
<feature type="domain" description="PHD-type" evidence="19">
    <location>
        <begin position="40"/>
        <end position="176"/>
    </location>
</feature>
<dbReference type="GO" id="GO:0003677">
    <property type="term" value="F:DNA binding"/>
    <property type="evidence" value="ECO:0007669"/>
    <property type="project" value="UniProtKB-KW"/>
</dbReference>
<evidence type="ECO:0000256" key="13">
    <source>
        <dbReference type="ARBA" id="ARBA00023125"/>
    </source>
</evidence>
<keyword evidence="5" id="KW-0479">Metal-binding</keyword>
<feature type="region of interest" description="Disordered" evidence="16">
    <location>
        <begin position="803"/>
        <end position="822"/>
    </location>
</feature>
<feature type="compositionally biased region" description="Basic and acidic residues" evidence="16">
    <location>
        <begin position="1048"/>
        <end position="1061"/>
    </location>
</feature>
<feature type="compositionally biased region" description="Polar residues" evidence="16">
    <location>
        <begin position="1978"/>
        <end position="2019"/>
    </location>
</feature>
<dbReference type="InterPro" id="IPR000330">
    <property type="entry name" value="SNF2_N"/>
</dbReference>
<evidence type="ECO:0000256" key="10">
    <source>
        <dbReference type="ARBA" id="ARBA00022833"/>
    </source>
</evidence>
<evidence type="ECO:0000259" key="17">
    <source>
        <dbReference type="PROSITE" id="PS51192"/>
    </source>
</evidence>
<dbReference type="Pfam" id="PF00271">
    <property type="entry name" value="Helicase_C"/>
    <property type="match status" value="1"/>
</dbReference>
<dbReference type="InterPro" id="IPR014001">
    <property type="entry name" value="Helicase_ATP-bd"/>
</dbReference>
<keyword evidence="8" id="KW-0378">Hydrolase</keyword>
<evidence type="ECO:0000256" key="11">
    <source>
        <dbReference type="ARBA" id="ARBA00022840"/>
    </source>
</evidence>
<feature type="region of interest" description="Disordered" evidence="16">
    <location>
        <begin position="247"/>
        <end position="275"/>
    </location>
</feature>
<evidence type="ECO:0000256" key="9">
    <source>
        <dbReference type="ARBA" id="ARBA00022806"/>
    </source>
</evidence>
<feature type="region of interest" description="Disordered" evidence="16">
    <location>
        <begin position="380"/>
        <end position="456"/>
    </location>
</feature>
<feature type="region of interest" description="Disordered" evidence="16">
    <location>
        <begin position="1978"/>
        <end position="2043"/>
    </location>
</feature>
<dbReference type="InterPro" id="IPR049730">
    <property type="entry name" value="SNF2/RAD54-like_C"/>
</dbReference>
<dbReference type="PROSITE" id="PS51194">
    <property type="entry name" value="HELICASE_CTER"/>
    <property type="match status" value="1"/>
</dbReference>
<protein>
    <recommendedName>
        <fullName evidence="15">ATP-dependent helicase ATRX</fullName>
    </recommendedName>
</protein>
<keyword evidence="6" id="KW-0547">Nucleotide-binding</keyword>
<dbReference type="InterPro" id="IPR025766">
    <property type="entry name" value="ADD"/>
</dbReference>
<feature type="compositionally biased region" description="Basic and acidic residues" evidence="16">
    <location>
        <begin position="981"/>
        <end position="996"/>
    </location>
</feature>
<dbReference type="GO" id="GO:0004386">
    <property type="term" value="F:helicase activity"/>
    <property type="evidence" value="ECO:0007669"/>
    <property type="project" value="UniProtKB-KW"/>
</dbReference>
<feature type="compositionally biased region" description="Acidic residues" evidence="16">
    <location>
        <begin position="692"/>
        <end position="704"/>
    </location>
</feature>
<feature type="region of interest" description="Disordered" evidence="16">
    <location>
        <begin position="283"/>
        <end position="302"/>
    </location>
</feature>
<evidence type="ECO:0000256" key="7">
    <source>
        <dbReference type="ARBA" id="ARBA00022771"/>
    </source>
</evidence>
<keyword evidence="11" id="KW-0067">ATP-binding</keyword>
<evidence type="ECO:0000256" key="1">
    <source>
        <dbReference type="ARBA" id="ARBA00004123"/>
    </source>
</evidence>
<feature type="compositionally biased region" description="Basic and acidic residues" evidence="16">
    <location>
        <begin position="837"/>
        <end position="864"/>
    </location>
</feature>
<dbReference type="SMART" id="SM00490">
    <property type="entry name" value="HELICc"/>
    <property type="match status" value="1"/>
</dbReference>
<evidence type="ECO:0000256" key="4">
    <source>
        <dbReference type="ARBA" id="ARBA00022454"/>
    </source>
</evidence>
<feature type="region of interest" description="Disordered" evidence="16">
    <location>
        <begin position="499"/>
        <end position="793"/>
    </location>
</feature>
<dbReference type="GO" id="GO:0005524">
    <property type="term" value="F:ATP binding"/>
    <property type="evidence" value="ECO:0007669"/>
    <property type="project" value="UniProtKB-KW"/>
</dbReference>
<feature type="compositionally biased region" description="Low complexity" evidence="16">
    <location>
        <begin position="503"/>
        <end position="514"/>
    </location>
</feature>
<keyword evidence="13" id="KW-0238">DNA-binding</keyword>
<evidence type="ECO:0000256" key="14">
    <source>
        <dbReference type="ARBA" id="ARBA00023242"/>
    </source>
</evidence>
<proteinExistence type="evidence at transcript level"/>
<keyword evidence="4" id="KW-0158">Chromosome</keyword>
<dbReference type="PANTHER" id="PTHR45797">
    <property type="entry name" value="RAD54-LIKE"/>
    <property type="match status" value="1"/>
</dbReference>
<feature type="compositionally biased region" description="Acidic residues" evidence="16">
    <location>
        <begin position="1450"/>
        <end position="1466"/>
    </location>
</feature>
<keyword evidence="9" id="KW-0347">Helicase</keyword>
<dbReference type="GO" id="GO:0000781">
    <property type="term" value="C:chromosome, telomeric region"/>
    <property type="evidence" value="ECO:0007669"/>
    <property type="project" value="UniProtKB-SubCell"/>
</dbReference>
<comment type="subcellular location">
    <subcellularLocation>
        <location evidence="2">Chromosome</location>
        <location evidence="2">Telomere</location>
    </subcellularLocation>
    <subcellularLocation>
        <location evidence="1">Nucleus</location>
    </subcellularLocation>
</comment>
<evidence type="ECO:0000256" key="12">
    <source>
        <dbReference type="ARBA" id="ARBA00022895"/>
    </source>
</evidence>
<gene>
    <name evidence="20" type="primary">Atrx-002</name>
</gene>
<dbReference type="EMBL" id="LR783212">
    <property type="protein sequence ID" value="CAB3224711.1"/>
    <property type="molecule type" value="mRNA"/>
</dbReference>
<evidence type="ECO:0000256" key="2">
    <source>
        <dbReference type="ARBA" id="ARBA00004574"/>
    </source>
</evidence>
<evidence type="ECO:0000313" key="20">
    <source>
        <dbReference type="EMBL" id="CAB3224711.1"/>
    </source>
</evidence>
<evidence type="ECO:0000259" key="19">
    <source>
        <dbReference type="PROSITE" id="PS51533"/>
    </source>
</evidence>
<evidence type="ECO:0000256" key="15">
    <source>
        <dbReference type="ARBA" id="ARBA00031106"/>
    </source>
</evidence>
<feature type="domain" description="Helicase ATP-binding" evidence="17">
    <location>
        <begin position="1129"/>
        <end position="1315"/>
    </location>
</feature>
<evidence type="ECO:0000256" key="5">
    <source>
        <dbReference type="ARBA" id="ARBA00022723"/>
    </source>
</evidence>
<dbReference type="Pfam" id="PF00176">
    <property type="entry name" value="SNF2-rel_dom"/>
    <property type="match status" value="1"/>
</dbReference>
<feature type="region of interest" description="Disordered" evidence="16">
    <location>
        <begin position="1447"/>
        <end position="1474"/>
    </location>
</feature>
<dbReference type="InterPro" id="IPR027417">
    <property type="entry name" value="P-loop_NTPase"/>
</dbReference>
<dbReference type="GO" id="GO:0016887">
    <property type="term" value="F:ATP hydrolysis activity"/>
    <property type="evidence" value="ECO:0007669"/>
    <property type="project" value="InterPro"/>
</dbReference>
<feature type="region of interest" description="Disordered" evidence="16">
    <location>
        <begin position="179"/>
        <end position="217"/>
    </location>
</feature>
<dbReference type="PROSITE" id="PS51533">
    <property type="entry name" value="ADD"/>
    <property type="match status" value="1"/>
</dbReference>
<evidence type="ECO:0000256" key="8">
    <source>
        <dbReference type="ARBA" id="ARBA00022801"/>
    </source>
</evidence>
<dbReference type="Pfam" id="PF17981">
    <property type="entry name" value="ADD_ATRX"/>
    <property type="match status" value="1"/>
</dbReference>
<feature type="region of interest" description="Disordered" evidence="16">
    <location>
        <begin position="1916"/>
        <end position="1944"/>
    </location>
</feature>
<keyword evidence="14" id="KW-0539">Nucleus</keyword>
<keyword evidence="7" id="KW-0863">Zinc-finger</keyword>
<feature type="domain" description="Helicase C-terminal" evidence="18">
    <location>
        <begin position="1556"/>
        <end position="1732"/>
    </location>
</feature>
<name>A0A6F9D6I9_9ASCI</name>
<dbReference type="SUPFAM" id="SSF52540">
    <property type="entry name" value="P-loop containing nucleoside triphosphate hydrolases"/>
    <property type="match status" value="2"/>
</dbReference>
<feature type="compositionally biased region" description="Acidic residues" evidence="16">
    <location>
        <begin position="249"/>
        <end position="260"/>
    </location>
</feature>
<feature type="compositionally biased region" description="Polar residues" evidence="16">
    <location>
        <begin position="890"/>
        <end position="900"/>
    </location>
</feature>
<dbReference type="InterPro" id="IPR038718">
    <property type="entry name" value="SNF2-like_sf"/>
</dbReference>
<reference evidence="20" key="1">
    <citation type="submission" date="2020-04" db="EMBL/GenBank/DDBJ databases">
        <authorList>
            <person name="Neveu A P."/>
        </authorList>
    </citation>
    <scope>NUCLEOTIDE SEQUENCE</scope>
    <source>
        <tissue evidence="20">Whole embryo</tissue>
    </source>
</reference>
<dbReference type="InterPro" id="IPR041430">
    <property type="entry name" value="ADD_ATRX"/>
</dbReference>
<feature type="compositionally biased region" description="Acidic residues" evidence="16">
    <location>
        <begin position="632"/>
        <end position="651"/>
    </location>
</feature>
<feature type="compositionally biased region" description="Polar residues" evidence="16">
    <location>
        <begin position="1916"/>
        <end position="1936"/>
    </location>
</feature>
<feature type="compositionally biased region" description="Polar residues" evidence="16">
    <location>
        <begin position="544"/>
        <end position="553"/>
    </location>
</feature>
<feature type="compositionally biased region" description="Acidic residues" evidence="16">
    <location>
        <begin position="927"/>
        <end position="940"/>
    </location>
</feature>
<feature type="compositionally biased region" description="Polar residues" evidence="16">
    <location>
        <begin position="201"/>
        <end position="214"/>
    </location>
</feature>
<evidence type="ECO:0000256" key="6">
    <source>
        <dbReference type="ARBA" id="ARBA00022741"/>
    </source>
</evidence>
<dbReference type="SMART" id="SM00487">
    <property type="entry name" value="DEXDc"/>
    <property type="match status" value="1"/>
</dbReference>
<feature type="compositionally biased region" description="Basic and acidic residues" evidence="16">
    <location>
        <begin position="607"/>
        <end position="622"/>
    </location>
</feature>
<accession>A0A6F9D6I9</accession>
<dbReference type="InterPro" id="IPR044574">
    <property type="entry name" value="ARIP4-like"/>
</dbReference>
<feature type="compositionally biased region" description="Basic and acidic residues" evidence="16">
    <location>
        <begin position="728"/>
        <end position="746"/>
    </location>
</feature>
<comment type="similarity">
    <text evidence="3">Belongs to the SNF2/RAD54 helicase family.</text>
</comment>
<dbReference type="Gene3D" id="3.40.50.10810">
    <property type="entry name" value="Tandem AAA-ATPase domain"/>
    <property type="match status" value="1"/>
</dbReference>
<keyword evidence="10" id="KW-0862">Zinc</keyword>
<dbReference type="PROSITE" id="PS51192">
    <property type="entry name" value="HELICASE_ATP_BIND_1"/>
    <property type="match status" value="1"/>
</dbReference>
<organism evidence="20">
    <name type="scientific">Phallusia mammillata</name>
    <dbReference type="NCBI Taxonomy" id="59560"/>
    <lineage>
        <taxon>Eukaryota</taxon>
        <taxon>Metazoa</taxon>
        <taxon>Chordata</taxon>
        <taxon>Tunicata</taxon>
        <taxon>Ascidiacea</taxon>
        <taxon>Phlebobranchia</taxon>
        <taxon>Ascidiidae</taxon>
        <taxon>Phallusia</taxon>
    </lineage>
</organism>
<sequence length="2043" mass="231026">MSKNGVVTIHPVGLPEDDFVGPEFGCLGTKSQNTSSLSGRYPLRQNVRKVACTVCMRKSYPNLTNHRKHPILKVLTCKECFAFYESGEFAKDENGIDEHCRWCADGGDVLLICDNCTNVFCKQCIEQNCTSETAHRLLISTSFVCFVCDPTPIAAKQLECKKVFQELFKKSRLQEPEKHIPLVKEKVRKPKAKPTPKPNGVHSSLPQSKPSGSPQKVPKLRIQINSSHAPPQVFPDTGHYEIANRWSISEDDSSDDEEDTVQTPKKHTKLNHDHNHKHAVDVFEAERSPRGPNSGKKSSALQTWKVHCKTKMERMCSEVSNLGTQLSTRFDAINKTPWTTFAALKVIQDVKHNSSALLSAVQHMHAEICSIEETFIADRGASGEASTTTKDSEDDSIELTPLSPTKRKILLKRKERESLRRSLSSQSPISNKRKEAQHINLVPTTDTDKENLSEASLSDIFPTKTISSDIDVDNADTTTPTANRNTTPALNESVKKKIPESLVTSSDSDVTNVDDNTKQKTAFSTKPVITPKRNVGIKSKKVSPVQTKVANSKSAKKSDLLLENDDDLFRPISGVHTPSPRKSERSNESKSGSKHSTKKQSLNDSNQDEKSNRDPSKPDRPLVRKNRKLFIDSDDSEEDVEISEDDGDDDDFVQKMPSMDDDSSDSSPDISENSELDRNELAFQQLMKNMADEPEEDDSDSDVEDMLKREKLSRKISNDDKSTDEEPADGHVLRDEKETRSEDGTTHKKTVYLNPLLKVPLSVSDGEMRKPKSDRKRKTPSKPETSTTKKRRKLCIDEALKDDNLSDEDQSILRQVGQGTKGLSVKVMLSDLKHDAKLKHVLENDKPSTSKADVHTKPKSRDTDSTTPSPIPINDAENPSEDSESLIPRSAQNTSKMSTFDDSDFDATCLDSEPDDGEGIKTTDPIADSDIELLESDPPSESEKHEKDKSKAKPSSSSDEEENDFPVFARNRVWAKQKNQTRMEDFIKQEASDNDFKAPTTSKNKKRRRIMVEDSDSDEGPYSPNKKPGRRNIRKIIENDFLSQETQEAERLENERVKRMEEQDDDLEEEVIIVEDDSSPMKKKITTTRLILSKDPLVEVDSTLVNKLKPHQVEGVKFMWKNVIETVAIANKRSGDGCILAHCMGLGKTFQVVTLLHTLLNTSHLPKLKSALILCPLGIVTNWSREFSMWTSSCRRRTKTYDLPQNSSSYSRSIEVKKWHKLGGVMIVSYGLFKALCQGKGSNRDRYRETFNECLISPGPDLIVCDEGHIIKNSKTNLSALVGQVKTRRRIVLTGTPLQNNLMEYHCMVSFIKPRLLGNSAEFSNRFANPIRNGQHVDSTKTDVQLMKKRSHILHKLLAGCVQRKDVGCLSQLLKPKVEYVLLVRLSPLQIRLYEAYLQRCSEMHNAKECLFQNFNNLLMVVCHPRILHLAKARRDKREDLQSLQKMINDDSEEEESVNEDEVDGDGSEKDGSTALQSALERVPSMSIQELKKLISEKGGDLRGVKEKTDLINLAKSLLKPISAPPSSWFESVMPTQDQLYRSIEHSGKIVLLLEILNQAALVRDKVVVFSQSLLTLNLIEEILKDVTKEREQDRRTRISSSHGRWYKNVDYYRIDGSTNASHRKKYIEQFNNTRDHRGRLFLISTKAGGIGVNLVGANRAVVFDACWNPTHDLQSIFRIYRFGQEKNCYVYRLIAQGTMEEKIYDRQVVKQSLAYRVIDEQQIERHFTAEDISELYTFKPDKLDNKSIEKLRQQLPPKDELLADLLEQRNTRDAIVSYHEHESLLDHQVEEELSEAERRLAWDEYDRERHPLVTPDNPLFKLGFMDLQNLIVLAEAELKSNTEMLDKCKDEELHLTMLKLKACDPMMDADRVQAAAVRVQMRRLLLKEQLEKTRRFILQKLEQLRFCSARKLPQSSSNYTHPCASTNPQIKTTGNFRPMAPTAASRYGFPAYRPQRQAPPQTTSSSSHNANYYNYRQQRPNAPTSSFSARTGSSAGFTQAPNNLSGASGTSRTNSGFSYSFRPQAVPNNRGRAPGNVRPPYF</sequence>
<dbReference type="CDD" id="cd11726">
    <property type="entry name" value="ADDz_ATRX"/>
    <property type="match status" value="1"/>
</dbReference>
<dbReference type="PANTHER" id="PTHR45797:SF3">
    <property type="entry name" value="TRANSCRIPTIONAL REGULATOR ATRX HOMOLOG"/>
    <property type="match status" value="1"/>
</dbReference>
<evidence type="ECO:0000256" key="3">
    <source>
        <dbReference type="ARBA" id="ARBA00007025"/>
    </source>
</evidence>